<keyword evidence="3 8" id="KW-1133">Transmembrane helix</keyword>
<dbReference type="PANTHER" id="PTHR23112:SF47">
    <property type="entry name" value="G-PROTEIN COUPLED RECEPTOR 157"/>
    <property type="match status" value="1"/>
</dbReference>
<name>A0AA89BWC4_PINIB</name>
<feature type="domain" description="G-protein coupled receptors family 2 profile 2" evidence="9">
    <location>
        <begin position="3"/>
        <end position="167"/>
    </location>
</feature>
<proteinExistence type="predicted"/>
<reference evidence="10" key="1">
    <citation type="submission" date="2019-08" db="EMBL/GenBank/DDBJ databases">
        <title>The improved chromosome-level genome for the pearl oyster Pinctada fucata martensii using PacBio sequencing and Hi-C.</title>
        <authorList>
            <person name="Zheng Z."/>
        </authorList>
    </citation>
    <scope>NUCLEOTIDE SEQUENCE</scope>
    <source>
        <strain evidence="10">ZZ-2019</strain>
        <tissue evidence="10">Adductor muscle</tissue>
    </source>
</reference>
<evidence type="ECO:0000256" key="8">
    <source>
        <dbReference type="SAM" id="Phobius"/>
    </source>
</evidence>
<protein>
    <recommendedName>
        <fullName evidence="9">G-protein coupled receptors family 2 profile 2 domain-containing protein</fullName>
    </recommendedName>
</protein>
<keyword evidence="11" id="KW-1185">Reference proteome</keyword>
<accession>A0AA89BWC4</accession>
<evidence type="ECO:0000256" key="6">
    <source>
        <dbReference type="ARBA" id="ARBA00023170"/>
    </source>
</evidence>
<keyword evidence="7" id="KW-0807">Transducer</keyword>
<feature type="transmembrane region" description="Helical" evidence="8">
    <location>
        <begin position="38"/>
        <end position="60"/>
    </location>
</feature>
<dbReference type="InterPro" id="IPR017981">
    <property type="entry name" value="GPCR_2-like_7TM"/>
</dbReference>
<organism evidence="10 11">
    <name type="scientific">Pinctada imbricata</name>
    <name type="common">Atlantic pearl-oyster</name>
    <name type="synonym">Pinctada martensii</name>
    <dbReference type="NCBI Taxonomy" id="66713"/>
    <lineage>
        <taxon>Eukaryota</taxon>
        <taxon>Metazoa</taxon>
        <taxon>Spiralia</taxon>
        <taxon>Lophotrochozoa</taxon>
        <taxon>Mollusca</taxon>
        <taxon>Bivalvia</taxon>
        <taxon>Autobranchia</taxon>
        <taxon>Pteriomorphia</taxon>
        <taxon>Pterioida</taxon>
        <taxon>Pterioidea</taxon>
        <taxon>Pteriidae</taxon>
        <taxon>Pinctada</taxon>
    </lineage>
</organism>
<evidence type="ECO:0000313" key="10">
    <source>
        <dbReference type="EMBL" id="KAK3098638.1"/>
    </source>
</evidence>
<feature type="transmembrane region" description="Helical" evidence="8">
    <location>
        <begin position="163"/>
        <end position="188"/>
    </location>
</feature>
<feature type="transmembrane region" description="Helical" evidence="8">
    <location>
        <begin position="80"/>
        <end position="110"/>
    </location>
</feature>
<evidence type="ECO:0000256" key="3">
    <source>
        <dbReference type="ARBA" id="ARBA00022989"/>
    </source>
</evidence>
<feature type="transmembrane region" description="Helical" evidence="8">
    <location>
        <begin position="6"/>
        <end position="26"/>
    </location>
</feature>
<dbReference type="GO" id="GO:0005886">
    <property type="term" value="C:plasma membrane"/>
    <property type="evidence" value="ECO:0007669"/>
    <property type="project" value="TreeGrafter"/>
</dbReference>
<evidence type="ECO:0000256" key="4">
    <source>
        <dbReference type="ARBA" id="ARBA00023040"/>
    </source>
</evidence>
<dbReference type="GO" id="GO:0004930">
    <property type="term" value="F:G protein-coupled receptor activity"/>
    <property type="evidence" value="ECO:0007669"/>
    <property type="project" value="UniProtKB-KW"/>
</dbReference>
<feature type="transmembrane region" description="Helical" evidence="8">
    <location>
        <begin position="122"/>
        <end position="143"/>
    </location>
</feature>
<evidence type="ECO:0000256" key="7">
    <source>
        <dbReference type="ARBA" id="ARBA00023224"/>
    </source>
</evidence>
<evidence type="ECO:0000256" key="5">
    <source>
        <dbReference type="ARBA" id="ARBA00023136"/>
    </source>
</evidence>
<dbReference type="GO" id="GO:0007189">
    <property type="term" value="P:adenylate cyclase-activating G protein-coupled receptor signaling pathway"/>
    <property type="evidence" value="ECO:0007669"/>
    <property type="project" value="TreeGrafter"/>
</dbReference>
<dbReference type="EMBL" id="VSWD01000007">
    <property type="protein sequence ID" value="KAK3098638.1"/>
    <property type="molecule type" value="Genomic_DNA"/>
</dbReference>
<dbReference type="Proteomes" id="UP001186944">
    <property type="component" value="Unassembled WGS sequence"/>
</dbReference>
<feature type="transmembrane region" description="Helical" evidence="8">
    <location>
        <begin position="219"/>
        <end position="243"/>
    </location>
</feature>
<comment type="caution">
    <text evidence="10">The sequence shown here is derived from an EMBL/GenBank/DDBJ whole genome shotgun (WGS) entry which is preliminary data.</text>
</comment>
<dbReference type="AlphaFoldDB" id="A0AA89BWC4"/>
<keyword evidence="6" id="KW-0675">Receptor</keyword>
<dbReference type="Gene3D" id="1.20.1070.10">
    <property type="entry name" value="Rhodopsin 7-helix transmembrane proteins"/>
    <property type="match status" value="1"/>
</dbReference>
<evidence type="ECO:0000256" key="1">
    <source>
        <dbReference type="ARBA" id="ARBA00004141"/>
    </source>
</evidence>
<feature type="transmembrane region" description="Helical" evidence="8">
    <location>
        <begin position="249"/>
        <end position="270"/>
    </location>
</feature>
<comment type="subcellular location">
    <subcellularLocation>
        <location evidence="1">Membrane</location>
        <topology evidence="1">Multi-pass membrane protein</topology>
    </subcellularLocation>
</comment>
<evidence type="ECO:0000259" key="9">
    <source>
        <dbReference type="PROSITE" id="PS50261"/>
    </source>
</evidence>
<dbReference type="PRINTS" id="PR02000">
    <property type="entry name" value="GCR1PLANT"/>
</dbReference>
<dbReference type="PROSITE" id="PS50261">
    <property type="entry name" value="G_PROTEIN_RECEP_F2_4"/>
    <property type="match status" value="1"/>
</dbReference>
<keyword evidence="4" id="KW-0297">G-protein coupled receptor</keyword>
<sequence length="281" mass="32189">MIYSVLTATASSLSVFGGLGLILVYILFKDMRTGGRKLLMFIAMMDALTAIGNILGVIWLHCRTTPSCRNVYESMTFCRFHAILTIFSSISSNLWMVVMGTCLLVSIVHTKPNFAMQHMKKFYFICWPIAGFIAIVTLAANVVGFDPGIASWCWIDPNTPNMLAWQFFTGKLWEMLTYVITVVIYTYVRVYLWKRTSHSLAHQKQRSRQAALQDANRKLTFVPCVFIVLRIWGSLRFLLGSIAGYNSPWIAYLQVKIFVFCIYELNPYILDKKVRDHSRSK</sequence>
<keyword evidence="2 8" id="KW-0812">Transmembrane</keyword>
<dbReference type="InterPro" id="IPR022340">
    <property type="entry name" value="GPCR_GCR1_put"/>
</dbReference>
<dbReference type="SUPFAM" id="SSF81321">
    <property type="entry name" value="Family A G protein-coupled receptor-like"/>
    <property type="match status" value="1"/>
</dbReference>
<evidence type="ECO:0000313" key="11">
    <source>
        <dbReference type="Proteomes" id="UP001186944"/>
    </source>
</evidence>
<keyword evidence="5 8" id="KW-0472">Membrane</keyword>
<dbReference type="GO" id="GO:0007166">
    <property type="term" value="P:cell surface receptor signaling pathway"/>
    <property type="evidence" value="ECO:0007669"/>
    <property type="project" value="InterPro"/>
</dbReference>
<evidence type="ECO:0000256" key="2">
    <source>
        <dbReference type="ARBA" id="ARBA00022692"/>
    </source>
</evidence>
<dbReference type="PANTHER" id="PTHR23112">
    <property type="entry name" value="G PROTEIN-COUPLED RECEPTOR 157-RELATED"/>
    <property type="match status" value="1"/>
</dbReference>
<gene>
    <name evidence="10" type="ORF">FSP39_021472</name>
</gene>